<protein>
    <recommendedName>
        <fullName evidence="10">Geminin</fullName>
    </recommendedName>
</protein>
<dbReference type="Proteomes" id="UP001153636">
    <property type="component" value="Chromosome 6"/>
</dbReference>
<feature type="compositionally biased region" description="Polar residues" evidence="7">
    <location>
        <begin position="154"/>
        <end position="169"/>
    </location>
</feature>
<dbReference type="EMBL" id="OV651818">
    <property type="protein sequence ID" value="CAH1112682.1"/>
    <property type="molecule type" value="Genomic_DNA"/>
</dbReference>
<evidence type="ECO:0000313" key="8">
    <source>
        <dbReference type="EMBL" id="CAH1112682.1"/>
    </source>
</evidence>
<evidence type="ECO:0000256" key="5">
    <source>
        <dbReference type="ARBA" id="ARBA00023306"/>
    </source>
</evidence>
<evidence type="ECO:0000256" key="4">
    <source>
        <dbReference type="ARBA" id="ARBA00023242"/>
    </source>
</evidence>
<dbReference type="GO" id="GO:0008156">
    <property type="term" value="P:negative regulation of DNA replication"/>
    <property type="evidence" value="ECO:0007669"/>
    <property type="project" value="TreeGrafter"/>
</dbReference>
<comment type="similarity">
    <text evidence="2">Belongs to the geminin family.</text>
</comment>
<keyword evidence="4" id="KW-0539">Nucleus</keyword>
<feature type="region of interest" description="Disordered" evidence="7">
    <location>
        <begin position="146"/>
        <end position="169"/>
    </location>
</feature>
<reference evidence="8" key="1">
    <citation type="submission" date="2022-01" db="EMBL/GenBank/DDBJ databases">
        <authorList>
            <person name="King R."/>
        </authorList>
    </citation>
    <scope>NUCLEOTIDE SEQUENCE</scope>
</reference>
<evidence type="ECO:0000256" key="3">
    <source>
        <dbReference type="ARBA" id="ARBA00023054"/>
    </source>
</evidence>
<organism evidence="8 9">
    <name type="scientific">Psylliodes chrysocephalus</name>
    <dbReference type="NCBI Taxonomy" id="3402493"/>
    <lineage>
        <taxon>Eukaryota</taxon>
        <taxon>Metazoa</taxon>
        <taxon>Ecdysozoa</taxon>
        <taxon>Arthropoda</taxon>
        <taxon>Hexapoda</taxon>
        <taxon>Insecta</taxon>
        <taxon>Pterygota</taxon>
        <taxon>Neoptera</taxon>
        <taxon>Endopterygota</taxon>
        <taxon>Coleoptera</taxon>
        <taxon>Polyphaga</taxon>
        <taxon>Cucujiformia</taxon>
        <taxon>Chrysomeloidea</taxon>
        <taxon>Chrysomelidae</taxon>
        <taxon>Galerucinae</taxon>
        <taxon>Alticini</taxon>
        <taxon>Psylliodes</taxon>
    </lineage>
</organism>
<dbReference type="GO" id="GO:0045786">
    <property type="term" value="P:negative regulation of cell cycle"/>
    <property type="evidence" value="ECO:0007669"/>
    <property type="project" value="TreeGrafter"/>
</dbReference>
<dbReference type="AlphaFoldDB" id="A0A9P0D1W7"/>
<dbReference type="Pfam" id="PF07412">
    <property type="entry name" value="Geminin"/>
    <property type="match status" value="1"/>
</dbReference>
<dbReference type="GO" id="GO:0005634">
    <property type="term" value="C:nucleus"/>
    <property type="evidence" value="ECO:0007669"/>
    <property type="project" value="UniProtKB-SubCell"/>
</dbReference>
<proteinExistence type="inferred from homology"/>
<dbReference type="PANTHER" id="PTHR13372:SF5">
    <property type="entry name" value="GEMININ"/>
    <property type="match status" value="1"/>
</dbReference>
<gene>
    <name evidence="8" type="ORF">PSYICH_LOCUS12694</name>
</gene>
<evidence type="ECO:0000256" key="6">
    <source>
        <dbReference type="SAM" id="Coils"/>
    </source>
</evidence>
<dbReference type="OrthoDB" id="10043826at2759"/>
<keyword evidence="9" id="KW-1185">Reference proteome</keyword>
<dbReference type="Gene3D" id="1.20.5.1180">
    <property type="entry name" value="Geminin coiled-coil domain"/>
    <property type="match status" value="1"/>
</dbReference>
<sequence>MKPQKNIIITVAPQQDQENVKDTRKTFKDLQRNATDKENLIGRSSTAKDIKVFSDSGKVEPKKKKLQMISKSTQTGQSYVTADDLISEEPSVDYWKKLAETRGQSLDDSLHEIEKLKDNVHALKEENKICKEMLEESKTLVEVLQEMLSESEGGESQDNNSSIEQETEV</sequence>
<comment type="subcellular location">
    <subcellularLocation>
        <location evidence="1">Nucleus</location>
    </subcellularLocation>
</comment>
<evidence type="ECO:0000256" key="2">
    <source>
        <dbReference type="ARBA" id="ARBA00007979"/>
    </source>
</evidence>
<evidence type="ECO:0000256" key="7">
    <source>
        <dbReference type="SAM" id="MobiDB-lite"/>
    </source>
</evidence>
<keyword evidence="3 6" id="KW-0175">Coiled coil</keyword>
<accession>A0A9P0D1W7</accession>
<dbReference type="PANTHER" id="PTHR13372">
    <property type="entry name" value="GEMININ"/>
    <property type="match status" value="1"/>
</dbReference>
<feature type="coiled-coil region" evidence="6">
    <location>
        <begin position="106"/>
        <end position="133"/>
    </location>
</feature>
<evidence type="ECO:0000313" key="9">
    <source>
        <dbReference type="Proteomes" id="UP001153636"/>
    </source>
</evidence>
<evidence type="ECO:0008006" key="10">
    <source>
        <dbReference type="Google" id="ProtNLM"/>
    </source>
</evidence>
<name>A0A9P0D1W7_9CUCU</name>
<dbReference type="InterPro" id="IPR022786">
    <property type="entry name" value="Geminin/Multicilin"/>
</dbReference>
<evidence type="ECO:0000256" key="1">
    <source>
        <dbReference type="ARBA" id="ARBA00004123"/>
    </source>
</evidence>
<dbReference type="SUPFAM" id="SSF111469">
    <property type="entry name" value="Geminin coiled-coil domain"/>
    <property type="match status" value="1"/>
</dbReference>
<keyword evidence="5" id="KW-0131">Cell cycle</keyword>